<dbReference type="Pfam" id="PF20803">
    <property type="entry name" value="PaaX_M"/>
    <property type="match status" value="1"/>
</dbReference>
<dbReference type="AlphaFoldDB" id="A0A1F5Y0X0"/>
<protein>
    <submittedName>
        <fullName evidence="8">CRISPR-associated endonuclease Cas2</fullName>
    </submittedName>
</protein>
<dbReference type="SUPFAM" id="SSF143430">
    <property type="entry name" value="TTP0101/SSO1404-like"/>
    <property type="match status" value="1"/>
</dbReference>
<keyword evidence="6" id="KW-0051">Antiviral defense</keyword>
<accession>A0A1F5Y0X0</accession>
<comment type="caution">
    <text evidence="8">The sequence shown here is derived from an EMBL/GenBank/DDBJ whole genome shotgun (WGS) entry which is preliminary data.</text>
</comment>
<sequence>MARYSKLALQTLSLLSHGLLLGYSRRGKERRELLAQSDRQWMEIDRNQLFHALKVLKMQGLVDIIEKNDKRTVRITDRGKIRADAGLIFGLEVRLPKKWDGKWRIVIFDIPEERKKIRDSFRSHLKRLGFHEFQKSVFAIPYPCEDEITILTNFHGLKDSVRYLEAKLSYDEDLRKSFKV</sequence>
<keyword evidence="1" id="KW-0540">Nuclease</keyword>
<reference evidence="8 9" key="1">
    <citation type="journal article" date="2016" name="Nat. Commun.">
        <title>Thousands of microbial genomes shed light on interconnected biogeochemical processes in an aquifer system.</title>
        <authorList>
            <person name="Anantharaman K."/>
            <person name="Brown C.T."/>
            <person name="Hug L.A."/>
            <person name="Sharon I."/>
            <person name="Castelle C.J."/>
            <person name="Probst A.J."/>
            <person name="Thomas B.C."/>
            <person name="Singh A."/>
            <person name="Wilkins M.J."/>
            <person name="Karaoz U."/>
            <person name="Brodie E.L."/>
            <person name="Williams K.H."/>
            <person name="Hubbard S.S."/>
            <person name="Banfield J.F."/>
        </authorList>
    </citation>
    <scope>NUCLEOTIDE SEQUENCE [LARGE SCALE GENOMIC DNA]</scope>
</reference>
<dbReference type="PANTHER" id="PTHR30319">
    <property type="entry name" value="PHENYLACETIC ACID REGULATOR-RELATED TRANSCRIPTIONAL REPRESSOR"/>
    <property type="match status" value="1"/>
</dbReference>
<proteinExistence type="predicted"/>
<keyword evidence="2" id="KW-0479">Metal-binding</keyword>
<dbReference type="InterPro" id="IPR048846">
    <property type="entry name" value="PaaX-like_central"/>
</dbReference>
<keyword evidence="5" id="KW-0460">Magnesium</keyword>
<dbReference type="PANTHER" id="PTHR30319:SF1">
    <property type="entry name" value="TRANSCRIPTIONAL REPRESSOR PAAX"/>
    <property type="match status" value="1"/>
</dbReference>
<name>A0A1F5Y0X0_9BACT</name>
<evidence type="ECO:0000313" key="9">
    <source>
        <dbReference type="Proteomes" id="UP000178894"/>
    </source>
</evidence>
<dbReference type="EMBL" id="MFIQ01000003">
    <property type="protein sequence ID" value="OGF93827.1"/>
    <property type="molecule type" value="Genomic_DNA"/>
</dbReference>
<evidence type="ECO:0000313" key="8">
    <source>
        <dbReference type="EMBL" id="OGF93827.1"/>
    </source>
</evidence>
<dbReference type="NCBIfam" id="TIGR01573">
    <property type="entry name" value="cas2"/>
    <property type="match status" value="1"/>
</dbReference>
<dbReference type="Gene3D" id="3.30.70.2650">
    <property type="match status" value="1"/>
</dbReference>
<feature type="domain" description="Transcriptional repressor PaaX-like central Cas2-like" evidence="7">
    <location>
        <begin position="97"/>
        <end position="169"/>
    </location>
</feature>
<evidence type="ECO:0000256" key="1">
    <source>
        <dbReference type="ARBA" id="ARBA00022722"/>
    </source>
</evidence>
<keyword evidence="4" id="KW-0378">Hydrolase</keyword>
<evidence type="ECO:0000256" key="3">
    <source>
        <dbReference type="ARBA" id="ARBA00022759"/>
    </source>
</evidence>
<evidence type="ECO:0000256" key="2">
    <source>
        <dbReference type="ARBA" id="ARBA00022723"/>
    </source>
</evidence>
<dbReference type="GO" id="GO:0043571">
    <property type="term" value="P:maintenance of CRISPR repeat elements"/>
    <property type="evidence" value="ECO:0007669"/>
    <property type="project" value="InterPro"/>
</dbReference>
<gene>
    <name evidence="8" type="ORF">A3G54_02415</name>
</gene>
<dbReference type="Proteomes" id="UP000178894">
    <property type="component" value="Unassembled WGS sequence"/>
</dbReference>
<evidence type="ECO:0000259" key="7">
    <source>
        <dbReference type="Pfam" id="PF20803"/>
    </source>
</evidence>
<evidence type="ECO:0000256" key="6">
    <source>
        <dbReference type="ARBA" id="ARBA00023118"/>
    </source>
</evidence>
<dbReference type="GO" id="GO:0006351">
    <property type="term" value="P:DNA-templated transcription"/>
    <property type="evidence" value="ECO:0007669"/>
    <property type="project" value="TreeGrafter"/>
</dbReference>
<organism evidence="8 9">
    <name type="scientific">Candidatus Giovannonibacteria bacterium RIFCSPLOWO2_12_FULL_44_15</name>
    <dbReference type="NCBI Taxonomy" id="1798364"/>
    <lineage>
        <taxon>Bacteria</taxon>
        <taxon>Candidatus Giovannoniibacteriota</taxon>
    </lineage>
</organism>
<dbReference type="InterPro" id="IPR021127">
    <property type="entry name" value="CRISPR_associated_Cas2"/>
</dbReference>
<evidence type="ECO:0000256" key="5">
    <source>
        <dbReference type="ARBA" id="ARBA00022842"/>
    </source>
</evidence>
<dbReference type="GO" id="GO:0004521">
    <property type="term" value="F:RNA endonuclease activity"/>
    <property type="evidence" value="ECO:0007669"/>
    <property type="project" value="InterPro"/>
</dbReference>
<keyword evidence="3 8" id="KW-0255">Endonuclease</keyword>
<evidence type="ECO:0000256" key="4">
    <source>
        <dbReference type="ARBA" id="ARBA00022801"/>
    </source>
</evidence>